<protein>
    <submittedName>
        <fullName evidence="1">Uncharacterized protein</fullName>
    </submittedName>
</protein>
<organism evidence="1 2">
    <name type="scientific">Massariosphaeria phaeospora</name>
    <dbReference type="NCBI Taxonomy" id="100035"/>
    <lineage>
        <taxon>Eukaryota</taxon>
        <taxon>Fungi</taxon>
        <taxon>Dikarya</taxon>
        <taxon>Ascomycota</taxon>
        <taxon>Pezizomycotina</taxon>
        <taxon>Dothideomycetes</taxon>
        <taxon>Pleosporomycetidae</taxon>
        <taxon>Pleosporales</taxon>
        <taxon>Pleosporales incertae sedis</taxon>
        <taxon>Massariosphaeria</taxon>
    </lineage>
</organism>
<name>A0A7C8MDJ1_9PLEO</name>
<reference evidence="1 2" key="1">
    <citation type="submission" date="2020-01" db="EMBL/GenBank/DDBJ databases">
        <authorList>
            <consortium name="DOE Joint Genome Institute"/>
            <person name="Haridas S."/>
            <person name="Albert R."/>
            <person name="Binder M."/>
            <person name="Bloem J."/>
            <person name="Labutti K."/>
            <person name="Salamov A."/>
            <person name="Andreopoulos B."/>
            <person name="Baker S.E."/>
            <person name="Barry K."/>
            <person name="Bills G."/>
            <person name="Bluhm B.H."/>
            <person name="Cannon C."/>
            <person name="Castanera R."/>
            <person name="Culley D.E."/>
            <person name="Daum C."/>
            <person name="Ezra D."/>
            <person name="Gonzalez J.B."/>
            <person name="Henrissat B."/>
            <person name="Kuo A."/>
            <person name="Liang C."/>
            <person name="Lipzen A."/>
            <person name="Lutzoni F."/>
            <person name="Magnuson J."/>
            <person name="Mondo S."/>
            <person name="Nolan M."/>
            <person name="Ohm R."/>
            <person name="Pangilinan J."/>
            <person name="Park H.-J.H."/>
            <person name="Ramirez L."/>
            <person name="Alfaro M."/>
            <person name="Sun H."/>
            <person name="Tritt A."/>
            <person name="Yoshinaga Y."/>
            <person name="Zwiers L.-H.L."/>
            <person name="Turgeon B.G."/>
            <person name="Goodwin S.B."/>
            <person name="Spatafora J.W."/>
            <person name="Crous P.W."/>
            <person name="Grigoriev I.V."/>
        </authorList>
    </citation>
    <scope>NUCLEOTIDE SEQUENCE [LARGE SCALE GENOMIC DNA]</scope>
    <source>
        <strain evidence="1 2">CBS 611.86</strain>
    </source>
</reference>
<dbReference type="Proteomes" id="UP000481861">
    <property type="component" value="Unassembled WGS sequence"/>
</dbReference>
<keyword evidence="2" id="KW-1185">Reference proteome</keyword>
<dbReference type="EMBL" id="JAADJZ010000013">
    <property type="protein sequence ID" value="KAF2870642.1"/>
    <property type="molecule type" value="Genomic_DNA"/>
</dbReference>
<comment type="caution">
    <text evidence="1">The sequence shown here is derived from an EMBL/GenBank/DDBJ whole genome shotgun (WGS) entry which is preliminary data.</text>
</comment>
<evidence type="ECO:0000313" key="1">
    <source>
        <dbReference type="EMBL" id="KAF2870642.1"/>
    </source>
</evidence>
<proteinExistence type="predicted"/>
<evidence type="ECO:0000313" key="2">
    <source>
        <dbReference type="Proteomes" id="UP000481861"/>
    </source>
</evidence>
<accession>A0A7C8MDJ1</accession>
<dbReference type="AlphaFoldDB" id="A0A7C8MDJ1"/>
<gene>
    <name evidence="1" type="ORF">BDV95DRAFT_595358</name>
</gene>
<sequence>MESDRAARDQRLLPIMLQVAMSKGRLGKVGADVVDQFSDARRLSETILTPKIGRFMRQLRNDERARIELLVMAAAILLELAKHPTISSREYVQDFTVDRYLWDIVKQAVDLSDYSPFFKLEWNQEQWENWGCQIHPSSPRSDGVFAHISTENRVACFGYKDLAYLIKLLPVAAALPMQKPISASRLLRESLHDMRHGADIEMQMLVYPIVTPNWKNGMRKLFPAPREWPLKPTTAFFPIAPPTYMVENHPLVMAILEYQAALYFFGDGSEVSHNALTAVAINEAYTALAKPDLGRFHEVMEILWGWKRDNFLGLGNSVTEEHLSSICRRYEFRNWSREMS</sequence>